<comment type="caution">
    <text evidence="1">The sequence shown here is derived from an EMBL/GenBank/DDBJ whole genome shotgun (WGS) entry which is preliminary data.</text>
</comment>
<organism evidence="1 2">
    <name type="scientific">Acaulospora colombiana</name>
    <dbReference type="NCBI Taxonomy" id="27376"/>
    <lineage>
        <taxon>Eukaryota</taxon>
        <taxon>Fungi</taxon>
        <taxon>Fungi incertae sedis</taxon>
        <taxon>Mucoromycota</taxon>
        <taxon>Glomeromycotina</taxon>
        <taxon>Glomeromycetes</taxon>
        <taxon>Diversisporales</taxon>
        <taxon>Acaulosporaceae</taxon>
        <taxon>Acaulospora</taxon>
    </lineage>
</organism>
<proteinExistence type="predicted"/>
<evidence type="ECO:0000313" key="2">
    <source>
        <dbReference type="Proteomes" id="UP000789525"/>
    </source>
</evidence>
<dbReference type="Proteomes" id="UP000789525">
    <property type="component" value="Unassembled WGS sequence"/>
</dbReference>
<accession>A0ACA9KJM2</accession>
<feature type="non-terminal residue" evidence="1">
    <location>
        <position position="238"/>
    </location>
</feature>
<reference evidence="1" key="1">
    <citation type="submission" date="2021-06" db="EMBL/GenBank/DDBJ databases">
        <authorList>
            <person name="Kallberg Y."/>
            <person name="Tangrot J."/>
            <person name="Rosling A."/>
        </authorList>
    </citation>
    <scope>NUCLEOTIDE SEQUENCE</scope>
    <source>
        <strain evidence="1">CL356</strain>
    </source>
</reference>
<sequence length="238" mass="27534">MSSSALRQRYKGDSTTEILQNIGHSQHDTKDFVGSEVNEEKGQYSNPLILCFLIAFRIFDALVTRTYFNPDEYWQSVEPISLFYGAHPWHWYFTQGLPVILTSLISFIIYGVQSSMRKPHHWQHVKPLLQLICWVVTIYSLLGHKEFRFLYPLVPIFVLIAGYGFQEIYRVSDSSDSRSRATASRRYLRLSVLFFVLTNVPMAYYASVIHQSGVVEVMNYLRKEVDNGGVKDIGFLMP</sequence>
<evidence type="ECO:0000313" key="1">
    <source>
        <dbReference type="EMBL" id="CAG8478056.1"/>
    </source>
</evidence>
<protein>
    <submittedName>
        <fullName evidence="1">9103_t:CDS:1</fullName>
    </submittedName>
</protein>
<name>A0ACA9KJM2_9GLOM</name>
<dbReference type="EMBL" id="CAJVPT010002258">
    <property type="protein sequence ID" value="CAG8478056.1"/>
    <property type="molecule type" value="Genomic_DNA"/>
</dbReference>
<keyword evidence="2" id="KW-1185">Reference proteome</keyword>
<gene>
    <name evidence="1" type="ORF">ACOLOM_LOCUS1878</name>
</gene>